<name>A0A1K0JJB8_CUPNE</name>
<sequence>MQRKVTVSGDVSQLVTGNVVHEAPATVHHQNNTVTYNLQSAQEPKYLSWRQRQVISAKVDEVAQAEGVGRLAIYKTLLSDHDALNMKVMPADRFRAIMDDLAVALSEAKSRAGAANDSATAPDQSLSPLPSEHTPVAVATAGRARLGALHWLLSICAAGAGGFLMWDRVAAEPNVPADVCQFEGRPYSVGSVTAMPPAGVYECQAGAPGETVPKWVPARNLGSAAKRR</sequence>
<dbReference type="EMBL" id="FMSH01000475">
    <property type="protein sequence ID" value="SCU94388.1"/>
    <property type="molecule type" value="Genomic_DNA"/>
</dbReference>
<organism evidence="2">
    <name type="scientific">Cupriavidus necator</name>
    <name type="common">Alcaligenes eutrophus</name>
    <name type="synonym">Ralstonia eutropha</name>
    <dbReference type="NCBI Taxonomy" id="106590"/>
    <lineage>
        <taxon>Bacteria</taxon>
        <taxon>Pseudomonadati</taxon>
        <taxon>Pseudomonadota</taxon>
        <taxon>Betaproteobacteria</taxon>
        <taxon>Burkholderiales</taxon>
        <taxon>Burkholderiaceae</taxon>
        <taxon>Cupriavidus</taxon>
    </lineage>
</organism>
<accession>A0A1K0JJB8</accession>
<reference evidence="2" key="1">
    <citation type="submission" date="2016-09" db="EMBL/GenBank/DDBJ databases">
        <authorList>
            <person name="Capua I."/>
            <person name="De Benedictis P."/>
            <person name="Joannis T."/>
            <person name="Lombin L.H."/>
            <person name="Cattoli G."/>
        </authorList>
    </citation>
    <scope>NUCLEOTIDE SEQUENCE</scope>
    <source>
        <strain evidence="2">B9</strain>
    </source>
</reference>
<dbReference type="AlphaFoldDB" id="A0A1K0JJB8"/>
<dbReference type="RefSeq" id="WP_340529473.1">
    <property type="nucleotide sequence ID" value="NZ_FMSH01000475.1"/>
</dbReference>
<evidence type="ECO:0000313" key="2">
    <source>
        <dbReference type="EMBL" id="SCU94388.1"/>
    </source>
</evidence>
<gene>
    <name evidence="2" type="ORF">CNECB9_5260038</name>
</gene>
<evidence type="ECO:0000256" key="1">
    <source>
        <dbReference type="SAM" id="MobiDB-lite"/>
    </source>
</evidence>
<feature type="region of interest" description="Disordered" evidence="1">
    <location>
        <begin position="112"/>
        <end position="131"/>
    </location>
</feature>
<proteinExistence type="predicted"/>
<feature type="compositionally biased region" description="Polar residues" evidence="1">
    <location>
        <begin position="117"/>
        <end position="128"/>
    </location>
</feature>
<protein>
    <submittedName>
        <fullName evidence="2">Uncharacterized protein</fullName>
    </submittedName>
</protein>